<evidence type="ECO:0000259" key="1">
    <source>
        <dbReference type="PROSITE" id="PS50097"/>
    </source>
</evidence>
<gene>
    <name evidence="2" type="ORF">SCP_1502460</name>
</gene>
<dbReference type="OrthoDB" id="2802798at2759"/>
<dbReference type="PROSITE" id="PS50097">
    <property type="entry name" value="BTB"/>
    <property type="match status" value="1"/>
</dbReference>
<dbReference type="Gene3D" id="3.30.710.10">
    <property type="entry name" value="Potassium Channel Kv1.1, Chain A"/>
    <property type="match status" value="1"/>
</dbReference>
<reference evidence="2 3" key="1">
    <citation type="journal article" date="2018" name="Sci. Rep.">
        <title>Genome sequence of the cauliflower mushroom Sparassis crispa (Hanabiratake) and its association with beneficial usage.</title>
        <authorList>
            <person name="Kiyama R."/>
            <person name="Furutani Y."/>
            <person name="Kawaguchi K."/>
            <person name="Nakanishi T."/>
        </authorList>
    </citation>
    <scope>NUCLEOTIDE SEQUENCE [LARGE SCALE GENOMIC DNA]</scope>
</reference>
<dbReference type="Pfam" id="PF00651">
    <property type="entry name" value="BTB"/>
    <property type="match status" value="1"/>
</dbReference>
<evidence type="ECO:0000313" key="3">
    <source>
        <dbReference type="Proteomes" id="UP000287166"/>
    </source>
</evidence>
<dbReference type="SMART" id="SM00225">
    <property type="entry name" value="BTB"/>
    <property type="match status" value="1"/>
</dbReference>
<dbReference type="CDD" id="cd18186">
    <property type="entry name" value="BTB_POZ_ZBTB_KLHL-like"/>
    <property type="match status" value="1"/>
</dbReference>
<evidence type="ECO:0000313" key="2">
    <source>
        <dbReference type="EMBL" id="GBE89238.1"/>
    </source>
</evidence>
<dbReference type="InterPro" id="IPR011333">
    <property type="entry name" value="SKP1/BTB/POZ_sf"/>
</dbReference>
<dbReference type="InterPro" id="IPR000210">
    <property type="entry name" value="BTB/POZ_dom"/>
</dbReference>
<accession>A0A401H484</accession>
<feature type="domain" description="BTB" evidence="1">
    <location>
        <begin position="36"/>
        <end position="110"/>
    </location>
</feature>
<keyword evidence="3" id="KW-1185">Reference proteome</keyword>
<comment type="caution">
    <text evidence="2">The sequence shown here is derived from an EMBL/GenBank/DDBJ whole genome shotgun (WGS) entry which is preliminary data.</text>
</comment>
<dbReference type="GeneID" id="38786155"/>
<name>A0A401H484_9APHY</name>
<sequence>MGDIAASSTGRKRCRTDEVDTVRLPQRSDEFWFTDGSIVLIAEGRAFRVHQSILAKNSQVFTDLFSISQPVEQRQSETIDGCPLVHLSDSADDLLHLLRAVYDGRNYLRHDRIAFARIAALVRMSHKYEIDDLLEDALARIRTCFPDDFDVWESETGEHDSSSVMTFSPTDAITVVNLGRLTNTLSLLPVALYRCCQLRPQDLLSGSGEGDRVVEQLTTDDLARCIGARGVLVHEAIAMLRDIAAPVTSVYCRTHYICQEGMGEILSAMYDHCKDELSIPSGRIHPLQSSSDVISQEASLCEVCDNCQLLLKSRDVEARERLWNRLPDIVGLRDAVPNWGST</sequence>
<dbReference type="AlphaFoldDB" id="A0A401H484"/>
<dbReference type="EMBL" id="BFAD01000015">
    <property type="protein sequence ID" value="GBE89238.1"/>
    <property type="molecule type" value="Genomic_DNA"/>
</dbReference>
<dbReference type="Proteomes" id="UP000287166">
    <property type="component" value="Unassembled WGS sequence"/>
</dbReference>
<proteinExistence type="predicted"/>
<organism evidence="2 3">
    <name type="scientific">Sparassis crispa</name>
    <dbReference type="NCBI Taxonomy" id="139825"/>
    <lineage>
        <taxon>Eukaryota</taxon>
        <taxon>Fungi</taxon>
        <taxon>Dikarya</taxon>
        <taxon>Basidiomycota</taxon>
        <taxon>Agaricomycotina</taxon>
        <taxon>Agaricomycetes</taxon>
        <taxon>Polyporales</taxon>
        <taxon>Sparassidaceae</taxon>
        <taxon>Sparassis</taxon>
    </lineage>
</organism>
<protein>
    <recommendedName>
        <fullName evidence="1">BTB domain-containing protein</fullName>
    </recommendedName>
</protein>
<dbReference type="InParanoid" id="A0A401H484"/>
<dbReference type="RefSeq" id="XP_027620151.1">
    <property type="nucleotide sequence ID" value="XM_027764350.1"/>
</dbReference>
<dbReference type="SUPFAM" id="SSF54695">
    <property type="entry name" value="POZ domain"/>
    <property type="match status" value="1"/>
</dbReference>